<evidence type="ECO:0000256" key="1">
    <source>
        <dbReference type="SAM" id="Phobius"/>
    </source>
</evidence>
<dbReference type="Proteomes" id="UP000298390">
    <property type="component" value="Unassembled WGS sequence"/>
</dbReference>
<reference evidence="2 3" key="1">
    <citation type="submission" date="2019-01" db="EMBL/GenBank/DDBJ databases">
        <title>Genome sequencing of the rare red list fungi Fomitopsis rosea.</title>
        <authorList>
            <person name="Buettner E."/>
            <person name="Kellner H."/>
        </authorList>
    </citation>
    <scope>NUCLEOTIDE SEQUENCE [LARGE SCALE GENOMIC DNA]</scope>
    <source>
        <strain evidence="2 3">DSM 105464</strain>
    </source>
</reference>
<proteinExistence type="predicted"/>
<sequence length="121" mass="13759">MGSDSDIVNASLSLIIIALLTTRKLILFSKQPLIARIPIRLWEPHRLLDIVEHVGKEVVLLLRVLALERRVLALERRVPALERLDRDLLHIEIVLVVLVQRERERREAGAGTTSARSPPSR</sequence>
<evidence type="ECO:0000313" key="3">
    <source>
        <dbReference type="Proteomes" id="UP000298390"/>
    </source>
</evidence>
<name>A0A4Y9Y8B8_9APHY</name>
<dbReference type="AlphaFoldDB" id="A0A4Y9Y8B8"/>
<evidence type="ECO:0000313" key="2">
    <source>
        <dbReference type="EMBL" id="TFY57817.1"/>
    </source>
</evidence>
<keyword evidence="1" id="KW-0472">Membrane</keyword>
<accession>A0A4Y9Y8B8</accession>
<keyword evidence="1" id="KW-0812">Transmembrane</keyword>
<organism evidence="2 3">
    <name type="scientific">Rhodofomes roseus</name>
    <dbReference type="NCBI Taxonomy" id="34475"/>
    <lineage>
        <taxon>Eukaryota</taxon>
        <taxon>Fungi</taxon>
        <taxon>Dikarya</taxon>
        <taxon>Basidiomycota</taxon>
        <taxon>Agaricomycotina</taxon>
        <taxon>Agaricomycetes</taxon>
        <taxon>Polyporales</taxon>
        <taxon>Rhodofomes</taxon>
    </lineage>
</organism>
<feature type="transmembrane region" description="Helical" evidence="1">
    <location>
        <begin position="6"/>
        <end position="26"/>
    </location>
</feature>
<protein>
    <submittedName>
        <fullName evidence="2">Uncharacterized protein</fullName>
    </submittedName>
</protein>
<dbReference type="EMBL" id="SEKV01000401">
    <property type="protein sequence ID" value="TFY57817.1"/>
    <property type="molecule type" value="Genomic_DNA"/>
</dbReference>
<gene>
    <name evidence="2" type="ORF">EVJ58_g6797</name>
</gene>
<comment type="caution">
    <text evidence="2">The sequence shown here is derived from an EMBL/GenBank/DDBJ whole genome shotgun (WGS) entry which is preliminary data.</text>
</comment>
<keyword evidence="1" id="KW-1133">Transmembrane helix</keyword>